<dbReference type="PANTHER" id="PTHR30004:SF6">
    <property type="entry name" value="D-THREONATE 4-PHOSPHATE DEHYDROGENASE"/>
    <property type="match status" value="1"/>
</dbReference>
<dbReference type="AlphaFoldDB" id="K4IU70"/>
<dbReference type="eggNOG" id="COG1995">
    <property type="taxonomic scope" value="Bacteria"/>
</dbReference>
<dbReference type="EMBL" id="CP003879">
    <property type="protein sequence ID" value="AFU68995.1"/>
    <property type="molecule type" value="Genomic_DNA"/>
</dbReference>
<gene>
    <name evidence="4" type="ordered locus">P700755_002205</name>
</gene>
<dbReference type="KEGG" id="ptq:P700755_002205"/>
<dbReference type="OrthoDB" id="9801783at2"/>
<dbReference type="GO" id="GO:0051287">
    <property type="term" value="F:NAD binding"/>
    <property type="evidence" value="ECO:0007669"/>
    <property type="project" value="InterPro"/>
</dbReference>
<sequence>MRTKSNVRVGISIGDMNGIGPEIILKSLEDPRVLELFTPIIFANSKMMSFFGNQFNIKLQFNGITDASEAIEGKINVVNVWKENVKISFGEENKIIGGYAIQSLKAATQALIKEDIDTLVTAPIHKKSIQSNEFNFPGHTDYLAQELKGDSLMFMVSDTIKVGLLTDHVPVKDVSSKITEELIKKKVNAIHDSLKKDFNIREPKIAVLGINPHSGDGGVIGEEDDEVLKPAIKKFIEEGKFVFGPYSADSFFGSKNNANFDAVIAAYHDQGLIPFKTLSFGNGVNFTAGLNRIRTSPDHGTAFDIAGKGIAEGSSFTQAIFMSISIFKNRLEYLKLNKNPLQKQTQKSF</sequence>
<dbReference type="GO" id="GO:0016491">
    <property type="term" value="F:oxidoreductase activity"/>
    <property type="evidence" value="ECO:0007669"/>
    <property type="project" value="UniProtKB-KW"/>
</dbReference>
<reference evidence="4" key="2">
    <citation type="submission" date="2012-09" db="EMBL/GenBank/DDBJ databases">
        <title>The complete sequence of Psychroflexus torquis an extreme psychrophile from sea-ice that is stimulated by light.</title>
        <authorList>
            <person name="Feng S."/>
            <person name="Powell S.M."/>
            <person name="Bowman J.P."/>
        </authorList>
    </citation>
    <scope>NUCLEOTIDE SEQUENCE [LARGE SCALE GENOMIC DNA]</scope>
    <source>
        <strain evidence="4">ATCC 700755</strain>
    </source>
</reference>
<dbReference type="Gene3D" id="3.40.718.10">
    <property type="entry name" value="Isopropylmalate Dehydrogenase"/>
    <property type="match status" value="1"/>
</dbReference>
<dbReference type="SUPFAM" id="SSF53659">
    <property type="entry name" value="Isocitrate/Isopropylmalate dehydrogenase-like"/>
    <property type="match status" value="1"/>
</dbReference>
<dbReference type="GO" id="GO:0046872">
    <property type="term" value="F:metal ion binding"/>
    <property type="evidence" value="ECO:0007669"/>
    <property type="project" value="UniProtKB-KW"/>
</dbReference>
<evidence type="ECO:0000313" key="5">
    <source>
        <dbReference type="Proteomes" id="UP000008514"/>
    </source>
</evidence>
<evidence type="ECO:0000256" key="1">
    <source>
        <dbReference type="ARBA" id="ARBA00022723"/>
    </source>
</evidence>
<organism evidence="4 5">
    <name type="scientific">Psychroflexus torquis (strain ATCC 700755 / CIP 106069 / ACAM 623)</name>
    <dbReference type="NCBI Taxonomy" id="313595"/>
    <lineage>
        <taxon>Bacteria</taxon>
        <taxon>Pseudomonadati</taxon>
        <taxon>Bacteroidota</taxon>
        <taxon>Flavobacteriia</taxon>
        <taxon>Flavobacteriales</taxon>
        <taxon>Flavobacteriaceae</taxon>
        <taxon>Psychroflexus</taxon>
    </lineage>
</organism>
<dbReference type="PANTHER" id="PTHR30004">
    <property type="entry name" value="4-HYDROXYTHREONINE-4-PHOSPHATE DEHYDROGENASE"/>
    <property type="match status" value="1"/>
</dbReference>
<evidence type="ECO:0000256" key="3">
    <source>
        <dbReference type="ARBA" id="ARBA00023027"/>
    </source>
</evidence>
<reference evidence="4" key="1">
    <citation type="submission" date="2006-03" db="EMBL/GenBank/DDBJ databases">
        <authorList>
            <person name="Bowman J."/>
            <person name="Ferriera S."/>
            <person name="Johnson J."/>
            <person name="Kravitz S."/>
            <person name="Halpern A."/>
            <person name="Remington K."/>
            <person name="Beeson K."/>
            <person name="Tran B."/>
            <person name="Rogers Y.-H."/>
            <person name="Friedman R."/>
            <person name="Venter J.C."/>
        </authorList>
    </citation>
    <scope>NUCLEOTIDE SEQUENCE [LARGE SCALE GENOMIC DNA]</scope>
    <source>
        <strain evidence="4">ATCC 700755</strain>
    </source>
</reference>
<dbReference type="Pfam" id="PF04166">
    <property type="entry name" value="PdxA"/>
    <property type="match status" value="1"/>
</dbReference>
<protein>
    <submittedName>
        <fullName evidence="4">4-hydroxythreonine-4-phosphate dehydrogenase PdxA</fullName>
    </submittedName>
</protein>
<dbReference type="NCBIfam" id="TIGR00557">
    <property type="entry name" value="pdxA"/>
    <property type="match status" value="1"/>
</dbReference>
<keyword evidence="3" id="KW-0520">NAD</keyword>
<name>K4IU70_PSYTT</name>
<accession>K4IU70</accession>
<proteinExistence type="predicted"/>
<dbReference type="HOGENOM" id="CLU_040168_4_0_10"/>
<dbReference type="Proteomes" id="UP000008514">
    <property type="component" value="Chromosome"/>
</dbReference>
<keyword evidence="5" id="KW-1185">Reference proteome</keyword>
<evidence type="ECO:0000256" key="2">
    <source>
        <dbReference type="ARBA" id="ARBA00023002"/>
    </source>
</evidence>
<dbReference type="InterPro" id="IPR005255">
    <property type="entry name" value="PdxA_fam"/>
</dbReference>
<dbReference type="STRING" id="313595.P700755_002205"/>
<dbReference type="RefSeq" id="WP_015024573.1">
    <property type="nucleotide sequence ID" value="NC_018721.1"/>
</dbReference>
<keyword evidence="1" id="KW-0479">Metal-binding</keyword>
<evidence type="ECO:0000313" key="4">
    <source>
        <dbReference type="EMBL" id="AFU68995.1"/>
    </source>
</evidence>
<keyword evidence="2" id="KW-0560">Oxidoreductase</keyword>